<organism evidence="2 3">
    <name type="scientific">Fischerella thermalis CCMEE 5318</name>
    <dbReference type="NCBI Taxonomy" id="2019666"/>
    <lineage>
        <taxon>Bacteria</taxon>
        <taxon>Bacillati</taxon>
        <taxon>Cyanobacteriota</taxon>
        <taxon>Cyanophyceae</taxon>
        <taxon>Nostocales</taxon>
        <taxon>Hapalosiphonaceae</taxon>
        <taxon>Fischerella</taxon>
    </lineage>
</organism>
<evidence type="ECO:0000313" key="3">
    <source>
        <dbReference type="Proteomes" id="UP000235081"/>
    </source>
</evidence>
<dbReference type="Pfam" id="PF26355">
    <property type="entry name" value="HTH_VMAP-M9"/>
    <property type="match status" value="1"/>
</dbReference>
<reference evidence="2 3" key="1">
    <citation type="submission" date="2017-07" db="EMBL/GenBank/DDBJ databases">
        <title>Genomes of Fischerella (Mastigocladus) sp. strains.</title>
        <authorList>
            <person name="Miller S.R."/>
        </authorList>
    </citation>
    <scope>NUCLEOTIDE SEQUENCE [LARGE SCALE GENOMIC DNA]</scope>
    <source>
        <strain evidence="2 3">CCMEE 5318</strain>
    </source>
</reference>
<dbReference type="Gene3D" id="3.40.50.300">
    <property type="entry name" value="P-loop containing nucleotide triphosphate hydrolases"/>
    <property type="match status" value="1"/>
</dbReference>
<dbReference type="SUPFAM" id="SSF52540">
    <property type="entry name" value="P-loop containing nucleoside triphosphate hydrolases"/>
    <property type="match status" value="1"/>
</dbReference>
<keyword evidence="2" id="KW-0808">Transferase</keyword>
<keyword evidence="2" id="KW-0418">Kinase</keyword>
<dbReference type="Proteomes" id="UP000235081">
    <property type="component" value="Unassembled WGS sequence"/>
</dbReference>
<accession>A0A2N6LEV2</accession>
<feature type="domain" description="vWA-MoxR associated protein N-terminal HTH" evidence="1">
    <location>
        <begin position="1"/>
        <end position="85"/>
    </location>
</feature>
<proteinExistence type="predicted"/>
<dbReference type="InterPro" id="IPR027417">
    <property type="entry name" value="P-loop_NTPase"/>
</dbReference>
<comment type="caution">
    <text evidence="2">The sequence shown here is derived from an EMBL/GenBank/DDBJ whole genome shotgun (WGS) entry which is preliminary data.</text>
</comment>
<dbReference type="GO" id="GO:0004674">
    <property type="term" value="F:protein serine/threonine kinase activity"/>
    <property type="evidence" value="ECO:0007669"/>
    <property type="project" value="UniProtKB-KW"/>
</dbReference>
<dbReference type="Pfam" id="PF14516">
    <property type="entry name" value="AAA_35"/>
    <property type="match status" value="1"/>
</dbReference>
<protein>
    <submittedName>
        <fullName evidence="2">Serine/threonine protein kinase</fullName>
    </submittedName>
</protein>
<gene>
    <name evidence="2" type="ORF">CEN46_13265</name>
</gene>
<dbReference type="InterPro" id="IPR058651">
    <property type="entry name" value="HTH_VMAP-M9"/>
</dbReference>
<keyword evidence="2" id="KW-0723">Serine/threonine-protein kinase</keyword>
<evidence type="ECO:0000313" key="2">
    <source>
        <dbReference type="EMBL" id="PMB22042.1"/>
    </source>
</evidence>
<evidence type="ECO:0000259" key="1">
    <source>
        <dbReference type="Pfam" id="PF26355"/>
    </source>
</evidence>
<dbReference type="AlphaFoldDB" id="A0A2N6LEV2"/>
<sequence>MNWEEGLEILDGVVFNKINRHLKDVEIIILQGSWQGLSYDEIATNEGYAAKYLRQDVGFKLWKLLSEALGEEVSKTNFRAAIERYNLRNINILPTEVHHDNYSTIKNELALEYPEGLVPLNSAFYIQRFSTGDATRTPIEERCYETILQAGSLIRIKAPKQMGKTSLLERIIAHSNQRGYHTVRLNLLQADAKVFSNLDKFLRCFCAYVSHKLKLPNSFNESWDEYRGSIINCTTYFEDYILNPINNNLVLALDEVDRVFQYPEISQGFFAMLRSWHEEAKTVEIWEKLRLAVVHSTENYGSLDINQSPFNVGLVVELIEFASEQIEDLAQRHKLDYNPTQVQQLMSMFGGHPYLIRLALYHLAVGDIRLENLLQTAPTNAGIYEEHLRRFLHIFQVNPSLAEAFMQVVTATEPVDIETIQAYQLYSMGLVKRVGDKLVPRCQLYQQYFREHLKT</sequence>
<dbReference type="RefSeq" id="WP_102181924.1">
    <property type="nucleotide sequence ID" value="NZ_NMQE01000378.1"/>
</dbReference>
<name>A0A2N6LEV2_9CYAN</name>
<dbReference type="EMBL" id="NMQE01000378">
    <property type="protein sequence ID" value="PMB22042.1"/>
    <property type="molecule type" value="Genomic_DNA"/>
</dbReference>